<name>A0A427A389_ENSVE</name>
<reference evidence="1 2" key="1">
    <citation type="journal article" date="2014" name="Agronomy (Basel)">
        <title>A Draft Genome Sequence for Ensete ventricosum, the Drought-Tolerant Tree Against Hunger.</title>
        <authorList>
            <person name="Harrison J."/>
            <person name="Moore K.A."/>
            <person name="Paszkiewicz K."/>
            <person name="Jones T."/>
            <person name="Grant M."/>
            <person name="Ambacheew D."/>
            <person name="Muzemil S."/>
            <person name="Studholme D.J."/>
        </authorList>
    </citation>
    <scope>NUCLEOTIDE SEQUENCE [LARGE SCALE GENOMIC DNA]</scope>
</reference>
<proteinExistence type="predicted"/>
<evidence type="ECO:0000313" key="2">
    <source>
        <dbReference type="Proteomes" id="UP000287651"/>
    </source>
</evidence>
<evidence type="ECO:0000313" key="1">
    <source>
        <dbReference type="EMBL" id="RRT70671.1"/>
    </source>
</evidence>
<comment type="caution">
    <text evidence="1">The sequence shown here is derived from an EMBL/GenBank/DDBJ whole genome shotgun (WGS) entry which is preliminary data.</text>
</comment>
<organism evidence="1 2">
    <name type="scientific">Ensete ventricosum</name>
    <name type="common">Abyssinian banana</name>
    <name type="synonym">Musa ensete</name>
    <dbReference type="NCBI Taxonomy" id="4639"/>
    <lineage>
        <taxon>Eukaryota</taxon>
        <taxon>Viridiplantae</taxon>
        <taxon>Streptophyta</taxon>
        <taxon>Embryophyta</taxon>
        <taxon>Tracheophyta</taxon>
        <taxon>Spermatophyta</taxon>
        <taxon>Magnoliopsida</taxon>
        <taxon>Liliopsida</taxon>
        <taxon>Zingiberales</taxon>
        <taxon>Musaceae</taxon>
        <taxon>Ensete</taxon>
    </lineage>
</organism>
<accession>A0A427A389</accession>
<dbReference type="EMBL" id="AMZH03003940">
    <property type="protein sequence ID" value="RRT70671.1"/>
    <property type="molecule type" value="Genomic_DNA"/>
</dbReference>
<gene>
    <name evidence="1" type="ORF">B296_00012348</name>
</gene>
<protein>
    <submittedName>
        <fullName evidence="1">Uncharacterized protein</fullName>
    </submittedName>
</protein>
<dbReference type="Proteomes" id="UP000287651">
    <property type="component" value="Unassembled WGS sequence"/>
</dbReference>
<dbReference type="AlphaFoldDB" id="A0A427A389"/>
<sequence length="170" mass="19189">MGRRRRRTKTAWLQAAALTTHDDGTLLVEEERGCSEGLVIAGWEAVTARCYAEGTKLSLDRGQGHERLQRQEWDHVVLWFPHSDRVDSSCMEPKTKGASRGIHLISEKHLTKELRQTQLAEAKLRSEGLSTGQEDIEAAIGELDCFRAHIRLREPDKSEGKAESSMVLKR</sequence>